<proteinExistence type="predicted"/>
<evidence type="ECO:0000313" key="2">
    <source>
        <dbReference type="Proteomes" id="UP000266723"/>
    </source>
</evidence>
<organism evidence="1 2">
    <name type="scientific">Brassica cretica</name>
    <name type="common">Mustard</name>
    <dbReference type="NCBI Taxonomy" id="69181"/>
    <lineage>
        <taxon>Eukaryota</taxon>
        <taxon>Viridiplantae</taxon>
        <taxon>Streptophyta</taxon>
        <taxon>Embryophyta</taxon>
        <taxon>Tracheophyta</taxon>
        <taxon>Spermatophyta</taxon>
        <taxon>Magnoliopsida</taxon>
        <taxon>eudicotyledons</taxon>
        <taxon>Gunneridae</taxon>
        <taxon>Pentapetalae</taxon>
        <taxon>rosids</taxon>
        <taxon>malvids</taxon>
        <taxon>Brassicales</taxon>
        <taxon>Brassicaceae</taxon>
        <taxon>Brassiceae</taxon>
        <taxon>Brassica</taxon>
    </lineage>
</organism>
<evidence type="ECO:0000313" key="1">
    <source>
        <dbReference type="EMBL" id="KAF3493453.1"/>
    </source>
</evidence>
<sequence length="54" mass="6118">MLRTRDNCYRGRSSASCVYELERETSDASWSFGNASCSCPRCKLRMDGAEAEFI</sequence>
<keyword evidence="2" id="KW-1185">Reference proteome</keyword>
<gene>
    <name evidence="1" type="ORF">DY000_02054343</name>
</gene>
<dbReference type="EMBL" id="QGKV02002055">
    <property type="protein sequence ID" value="KAF3493453.1"/>
    <property type="molecule type" value="Genomic_DNA"/>
</dbReference>
<comment type="caution">
    <text evidence="1">The sequence shown here is derived from an EMBL/GenBank/DDBJ whole genome shotgun (WGS) entry which is preliminary data.</text>
</comment>
<accession>A0ABQ7A6Z6</accession>
<protein>
    <submittedName>
        <fullName evidence="1">Uncharacterized protein</fullName>
    </submittedName>
</protein>
<reference evidence="1 2" key="1">
    <citation type="journal article" date="2020" name="BMC Genomics">
        <title>Intraspecific diversification of the crop wild relative Brassica cretica Lam. using demographic model selection.</title>
        <authorList>
            <person name="Kioukis A."/>
            <person name="Michalopoulou V.A."/>
            <person name="Briers L."/>
            <person name="Pirintsos S."/>
            <person name="Studholme D.J."/>
            <person name="Pavlidis P."/>
            <person name="Sarris P.F."/>
        </authorList>
    </citation>
    <scope>NUCLEOTIDE SEQUENCE [LARGE SCALE GENOMIC DNA]</scope>
    <source>
        <strain evidence="2">cv. PFS-1207/04</strain>
    </source>
</reference>
<name>A0ABQ7A6Z6_BRACR</name>
<dbReference type="Proteomes" id="UP000266723">
    <property type="component" value="Unassembled WGS sequence"/>
</dbReference>